<reference evidence="2" key="1">
    <citation type="journal article" date="2022" name="Int. J. Mol. Sci.">
        <title>Draft Genome of Tanacetum Coccineum: Genomic Comparison of Closely Related Tanacetum-Family Plants.</title>
        <authorList>
            <person name="Yamashiro T."/>
            <person name="Shiraishi A."/>
            <person name="Nakayama K."/>
            <person name="Satake H."/>
        </authorList>
    </citation>
    <scope>NUCLEOTIDE SEQUENCE</scope>
</reference>
<dbReference type="InterPro" id="IPR052160">
    <property type="entry name" value="Gypsy_RT_Integrase-like"/>
</dbReference>
<dbReference type="EMBL" id="BQNB010011590">
    <property type="protein sequence ID" value="GJS92555.1"/>
    <property type="molecule type" value="Genomic_DNA"/>
</dbReference>
<comment type="caution">
    <text evidence="2">The sequence shown here is derived from an EMBL/GenBank/DDBJ whole genome shotgun (WGS) entry which is preliminary data.</text>
</comment>
<dbReference type="InterPro" id="IPR041588">
    <property type="entry name" value="Integrase_H2C2"/>
</dbReference>
<gene>
    <name evidence="2" type="ORF">Tco_0799523</name>
</gene>
<keyword evidence="2" id="KW-0695">RNA-directed DNA polymerase</keyword>
<evidence type="ECO:0000259" key="1">
    <source>
        <dbReference type="Pfam" id="PF17921"/>
    </source>
</evidence>
<dbReference type="InterPro" id="IPR036397">
    <property type="entry name" value="RNaseH_sf"/>
</dbReference>
<proteinExistence type="predicted"/>
<feature type="domain" description="Integrase zinc-binding" evidence="1">
    <location>
        <begin position="25"/>
        <end position="78"/>
    </location>
</feature>
<name>A0ABQ4ZRJ8_9ASTR</name>
<evidence type="ECO:0000313" key="3">
    <source>
        <dbReference type="Proteomes" id="UP001151760"/>
    </source>
</evidence>
<protein>
    <submittedName>
        <fullName evidence="2">Reverse transcriptase domain-containing protein</fullName>
    </submittedName>
</protein>
<accession>A0ABQ4ZRJ8</accession>
<keyword evidence="2" id="KW-0548">Nucleotidyltransferase</keyword>
<dbReference type="Pfam" id="PF17921">
    <property type="entry name" value="Integrase_H2C2"/>
    <property type="match status" value="1"/>
</dbReference>
<evidence type="ECO:0000313" key="2">
    <source>
        <dbReference type="EMBL" id="GJS92555.1"/>
    </source>
</evidence>
<keyword evidence="3" id="KW-1185">Reference proteome</keyword>
<dbReference type="PANTHER" id="PTHR47266">
    <property type="entry name" value="ENDONUCLEASE-RELATED"/>
    <property type="match status" value="1"/>
</dbReference>
<dbReference type="Gene3D" id="1.10.340.70">
    <property type="match status" value="1"/>
</dbReference>
<dbReference type="Gene3D" id="3.30.420.10">
    <property type="entry name" value="Ribonuclease H-like superfamily/Ribonuclease H"/>
    <property type="match status" value="1"/>
</dbReference>
<dbReference type="GO" id="GO:0003964">
    <property type="term" value="F:RNA-directed DNA polymerase activity"/>
    <property type="evidence" value="ECO:0007669"/>
    <property type="project" value="UniProtKB-KW"/>
</dbReference>
<organism evidence="2 3">
    <name type="scientific">Tanacetum coccineum</name>
    <dbReference type="NCBI Taxonomy" id="301880"/>
    <lineage>
        <taxon>Eukaryota</taxon>
        <taxon>Viridiplantae</taxon>
        <taxon>Streptophyta</taxon>
        <taxon>Embryophyta</taxon>
        <taxon>Tracheophyta</taxon>
        <taxon>Spermatophyta</taxon>
        <taxon>Magnoliopsida</taxon>
        <taxon>eudicotyledons</taxon>
        <taxon>Gunneridae</taxon>
        <taxon>Pentapetalae</taxon>
        <taxon>asterids</taxon>
        <taxon>campanulids</taxon>
        <taxon>Asterales</taxon>
        <taxon>Asteraceae</taxon>
        <taxon>Asteroideae</taxon>
        <taxon>Anthemideae</taxon>
        <taxon>Anthemidinae</taxon>
        <taxon>Tanacetum</taxon>
    </lineage>
</organism>
<keyword evidence="2" id="KW-0808">Transferase</keyword>
<dbReference type="Proteomes" id="UP001151760">
    <property type="component" value="Unassembled WGS sequence"/>
</dbReference>
<reference evidence="2" key="2">
    <citation type="submission" date="2022-01" db="EMBL/GenBank/DDBJ databases">
        <authorList>
            <person name="Yamashiro T."/>
            <person name="Shiraishi A."/>
            <person name="Satake H."/>
            <person name="Nakayama K."/>
        </authorList>
    </citation>
    <scope>NUCLEOTIDE SEQUENCE</scope>
</reference>
<sequence length="242" mass="28329">MVNGVLYRKSFLEPWMRCVGPMQAEYVVKEIHEGSCSMHFGLRSVVAKAIRSGYYWPTMHKDARNIIRKCDDCQTHRPVPMNPQQKLTPITSPWLFYKWGIDISSPFPEAQGKVKFLIVAIDYFTKFRLPGEIISNNGKQFRDNPFKDWREKLNIKQRREKAAVREARNKAKMEKYYNAKVRSTSFRLGDFVYRSNEASHAKENGKLGPKWEEPYEVVEALGMEAYKLRNGSRDVLPRTWNV</sequence>
<dbReference type="SUPFAM" id="SSF53098">
    <property type="entry name" value="Ribonuclease H-like"/>
    <property type="match status" value="1"/>
</dbReference>
<dbReference type="InterPro" id="IPR012337">
    <property type="entry name" value="RNaseH-like_sf"/>
</dbReference>